<reference evidence="2 3" key="1">
    <citation type="journal article" date="2023" name="G3 (Bethesda)">
        <title>A chromosome-length genome assembly and annotation of blackberry (Rubus argutus, cv. 'Hillquist').</title>
        <authorList>
            <person name="Bruna T."/>
            <person name="Aryal R."/>
            <person name="Dudchenko O."/>
            <person name="Sargent D.J."/>
            <person name="Mead D."/>
            <person name="Buti M."/>
            <person name="Cavallini A."/>
            <person name="Hytonen T."/>
            <person name="Andres J."/>
            <person name="Pham M."/>
            <person name="Weisz D."/>
            <person name="Mascagni F."/>
            <person name="Usai G."/>
            <person name="Natali L."/>
            <person name="Bassil N."/>
            <person name="Fernandez G.E."/>
            <person name="Lomsadze A."/>
            <person name="Armour M."/>
            <person name="Olukolu B."/>
            <person name="Poorten T."/>
            <person name="Britton C."/>
            <person name="Davik J."/>
            <person name="Ashrafi H."/>
            <person name="Aiden E.L."/>
            <person name="Borodovsky M."/>
            <person name="Worthington M."/>
        </authorList>
    </citation>
    <scope>NUCLEOTIDE SEQUENCE [LARGE SCALE GENOMIC DNA]</scope>
    <source>
        <strain evidence="2">PI 553951</strain>
    </source>
</reference>
<evidence type="ECO:0000313" key="2">
    <source>
        <dbReference type="EMBL" id="KAK9912252.1"/>
    </source>
</evidence>
<gene>
    <name evidence="2" type="ORF">M0R45_036123</name>
</gene>
<dbReference type="Proteomes" id="UP001457282">
    <property type="component" value="Unassembled WGS sequence"/>
</dbReference>
<dbReference type="EMBL" id="JBEDUW010000007">
    <property type="protein sequence ID" value="KAK9912252.1"/>
    <property type="molecule type" value="Genomic_DNA"/>
</dbReference>
<name>A0AAW1VYT2_RUBAR</name>
<dbReference type="AlphaFoldDB" id="A0AAW1VYT2"/>
<feature type="region of interest" description="Disordered" evidence="1">
    <location>
        <begin position="1"/>
        <end position="25"/>
    </location>
</feature>
<evidence type="ECO:0000256" key="1">
    <source>
        <dbReference type="SAM" id="MobiDB-lite"/>
    </source>
</evidence>
<comment type="caution">
    <text evidence="2">The sequence shown here is derived from an EMBL/GenBank/DDBJ whole genome shotgun (WGS) entry which is preliminary data.</text>
</comment>
<proteinExistence type="predicted"/>
<organism evidence="2 3">
    <name type="scientific">Rubus argutus</name>
    <name type="common">Southern blackberry</name>
    <dbReference type="NCBI Taxonomy" id="59490"/>
    <lineage>
        <taxon>Eukaryota</taxon>
        <taxon>Viridiplantae</taxon>
        <taxon>Streptophyta</taxon>
        <taxon>Embryophyta</taxon>
        <taxon>Tracheophyta</taxon>
        <taxon>Spermatophyta</taxon>
        <taxon>Magnoliopsida</taxon>
        <taxon>eudicotyledons</taxon>
        <taxon>Gunneridae</taxon>
        <taxon>Pentapetalae</taxon>
        <taxon>rosids</taxon>
        <taxon>fabids</taxon>
        <taxon>Rosales</taxon>
        <taxon>Rosaceae</taxon>
        <taxon>Rosoideae</taxon>
        <taxon>Rosoideae incertae sedis</taxon>
        <taxon>Rubus</taxon>
    </lineage>
</organism>
<evidence type="ECO:0000313" key="3">
    <source>
        <dbReference type="Proteomes" id="UP001457282"/>
    </source>
</evidence>
<feature type="compositionally biased region" description="Low complexity" evidence="1">
    <location>
        <begin position="1"/>
        <end position="14"/>
    </location>
</feature>
<sequence>MSSAQPASSSSTASETVTNPSHLPTHGDAVIHHVSLLSLKLMLDSSASVILADKGESIKASYLHHLSKLNGGAVVGEIARNFHPKTLHKNPKFGLTLSLTP</sequence>
<keyword evidence="3" id="KW-1185">Reference proteome</keyword>
<protein>
    <submittedName>
        <fullName evidence="2">Uncharacterized protein</fullName>
    </submittedName>
</protein>
<accession>A0AAW1VYT2</accession>